<dbReference type="AlphaFoldDB" id="A0A7S2LZ44"/>
<sequence length="482" mass="53079">MFRLFISIDEGIMQQVCNESVSSRCLMPKDDLFISGTHALDAFFLDEGKLNYLQDPDTSPVEELSSRRVVPGSAMIAEAALWSQWIHVGTAESLVCSKVHTIHADNLVNALQPHAHLMKIAAEYAQQFHKRVVSAKPPHVPWPNDLEVPYTDYCNLVVSMSQGVQVTIGMDAWWHFAEAHHHLLMGGFGSAISRTVSSEARAADKLRQEIESGRSLVVVTGSGSIIRVASIVLLKVTNEEGKILAQVGSTSQDESNDLWKQVKAECQLPGAKQDRDELVSDTITRICRTRLDKDPETLMIREVLSETTESQSKGYGVQTRYLRQIARAEIHSNNLVPGMSVTRSSVTSMELKDAFNSSTSMDKSASRRFSKHSGGSSSSTATYGFMDTDIFVVEYQDRRFLYAWMEQEDFDFLQKPGAENLLRAWIGEVASNDWQPAAPGSHMGSYPLDDSLGPSTMFATAPAADQMGEMAPAMSSSAADAT</sequence>
<dbReference type="EMBL" id="HBGW01070694">
    <property type="protein sequence ID" value="CAD9620649.1"/>
    <property type="molecule type" value="Transcribed_RNA"/>
</dbReference>
<organism evidence="1">
    <name type="scientific">Zooxanthella nutricula</name>
    <dbReference type="NCBI Taxonomy" id="1333877"/>
    <lineage>
        <taxon>Eukaryota</taxon>
        <taxon>Sar</taxon>
        <taxon>Alveolata</taxon>
        <taxon>Dinophyceae</taxon>
        <taxon>Peridiniales</taxon>
        <taxon>Peridiniales incertae sedis</taxon>
        <taxon>Zooxanthella</taxon>
    </lineage>
</organism>
<name>A0A7S2LZ44_9DINO</name>
<gene>
    <name evidence="1" type="ORF">BRAN1462_LOCUS45093</name>
</gene>
<proteinExistence type="predicted"/>
<evidence type="ECO:0000313" key="1">
    <source>
        <dbReference type="EMBL" id="CAD9620649.1"/>
    </source>
</evidence>
<protein>
    <submittedName>
        <fullName evidence="1">Uncharacterized protein</fullName>
    </submittedName>
</protein>
<accession>A0A7S2LZ44</accession>
<reference evidence="1" key="1">
    <citation type="submission" date="2021-01" db="EMBL/GenBank/DDBJ databases">
        <authorList>
            <person name="Corre E."/>
            <person name="Pelletier E."/>
            <person name="Niang G."/>
            <person name="Scheremetjew M."/>
            <person name="Finn R."/>
            <person name="Kale V."/>
            <person name="Holt S."/>
            <person name="Cochrane G."/>
            <person name="Meng A."/>
            <person name="Brown T."/>
            <person name="Cohen L."/>
        </authorList>
    </citation>
    <scope>NUCLEOTIDE SEQUENCE</scope>
    <source>
        <strain evidence="1">RCC3387</strain>
    </source>
</reference>